<keyword evidence="1" id="KW-0812">Transmembrane</keyword>
<feature type="transmembrane region" description="Helical" evidence="1">
    <location>
        <begin position="29"/>
        <end position="45"/>
    </location>
</feature>
<sequence>MPQDRTKLDQYHLITAMTGYRAETWSRRYAAILFFFSFFLFLFFFKQFDQYHHDKSALARISRCSSGKQKPLSSCPSFHQRGPISVELVVLTHLRPRPVTSKETMQPCCWLFGRSYILYVQSSFEFGFISELQCVKINYDFSAHPITFYYAIMQYNPFRERVMCPSTSRRWKQDINIYTIIVIVAAD</sequence>
<evidence type="ECO:0000313" key="2">
    <source>
        <dbReference type="EMBL" id="OJJ52243.1"/>
    </source>
</evidence>
<evidence type="ECO:0000313" key="3">
    <source>
        <dbReference type="Proteomes" id="UP000184356"/>
    </source>
</evidence>
<keyword evidence="3" id="KW-1185">Reference proteome</keyword>
<protein>
    <submittedName>
        <fullName evidence="2">Uncharacterized protein</fullName>
    </submittedName>
</protein>
<name>A0A1L9SYY6_9EURO</name>
<dbReference type="AlphaFoldDB" id="A0A1L9SYY6"/>
<accession>A0A1L9SYY6</accession>
<proteinExistence type="predicted"/>
<dbReference type="VEuPathDB" id="FungiDB:ASPSYDRAFT_709140"/>
<dbReference type="GeneID" id="63766617"/>
<keyword evidence="1" id="KW-0472">Membrane</keyword>
<keyword evidence="1" id="KW-1133">Transmembrane helix</keyword>
<dbReference type="EMBL" id="KV878603">
    <property type="protein sequence ID" value="OJJ52243.1"/>
    <property type="molecule type" value="Genomic_DNA"/>
</dbReference>
<dbReference type="Proteomes" id="UP000184356">
    <property type="component" value="Unassembled WGS sequence"/>
</dbReference>
<dbReference type="RefSeq" id="XP_040696049.1">
    <property type="nucleotide sequence ID" value="XM_040850544.1"/>
</dbReference>
<reference evidence="3" key="1">
    <citation type="journal article" date="2017" name="Genome Biol.">
        <title>Comparative genomics reveals high biological diversity and specific adaptations in the industrially and medically important fungal genus Aspergillus.</title>
        <authorList>
            <person name="de Vries R.P."/>
            <person name="Riley R."/>
            <person name="Wiebenga A."/>
            <person name="Aguilar-Osorio G."/>
            <person name="Amillis S."/>
            <person name="Uchima C.A."/>
            <person name="Anderluh G."/>
            <person name="Asadollahi M."/>
            <person name="Askin M."/>
            <person name="Barry K."/>
            <person name="Battaglia E."/>
            <person name="Bayram O."/>
            <person name="Benocci T."/>
            <person name="Braus-Stromeyer S.A."/>
            <person name="Caldana C."/>
            <person name="Canovas D."/>
            <person name="Cerqueira G.C."/>
            <person name="Chen F."/>
            <person name="Chen W."/>
            <person name="Choi C."/>
            <person name="Clum A."/>
            <person name="Dos Santos R.A."/>
            <person name="Damasio A.R."/>
            <person name="Diallinas G."/>
            <person name="Emri T."/>
            <person name="Fekete E."/>
            <person name="Flipphi M."/>
            <person name="Freyberg S."/>
            <person name="Gallo A."/>
            <person name="Gournas C."/>
            <person name="Habgood R."/>
            <person name="Hainaut M."/>
            <person name="Harispe M.L."/>
            <person name="Henrissat B."/>
            <person name="Hilden K.S."/>
            <person name="Hope R."/>
            <person name="Hossain A."/>
            <person name="Karabika E."/>
            <person name="Karaffa L."/>
            <person name="Karanyi Z."/>
            <person name="Krasevec N."/>
            <person name="Kuo A."/>
            <person name="Kusch H."/>
            <person name="LaButti K."/>
            <person name="Lagendijk E.L."/>
            <person name="Lapidus A."/>
            <person name="Levasseur A."/>
            <person name="Lindquist E."/>
            <person name="Lipzen A."/>
            <person name="Logrieco A.F."/>
            <person name="MacCabe A."/>
            <person name="Maekelae M.R."/>
            <person name="Malavazi I."/>
            <person name="Melin P."/>
            <person name="Meyer V."/>
            <person name="Mielnichuk N."/>
            <person name="Miskei M."/>
            <person name="Molnar A.P."/>
            <person name="Mule G."/>
            <person name="Ngan C.Y."/>
            <person name="Orejas M."/>
            <person name="Orosz E."/>
            <person name="Ouedraogo J.P."/>
            <person name="Overkamp K.M."/>
            <person name="Park H.-S."/>
            <person name="Perrone G."/>
            <person name="Piumi F."/>
            <person name="Punt P.J."/>
            <person name="Ram A.F."/>
            <person name="Ramon A."/>
            <person name="Rauscher S."/>
            <person name="Record E."/>
            <person name="Riano-Pachon D.M."/>
            <person name="Robert V."/>
            <person name="Roehrig J."/>
            <person name="Ruller R."/>
            <person name="Salamov A."/>
            <person name="Salih N.S."/>
            <person name="Samson R.A."/>
            <person name="Sandor E."/>
            <person name="Sanguinetti M."/>
            <person name="Schuetze T."/>
            <person name="Sepcic K."/>
            <person name="Shelest E."/>
            <person name="Sherlock G."/>
            <person name="Sophianopoulou V."/>
            <person name="Squina F.M."/>
            <person name="Sun H."/>
            <person name="Susca A."/>
            <person name="Todd R.B."/>
            <person name="Tsang A."/>
            <person name="Unkles S.E."/>
            <person name="van de Wiele N."/>
            <person name="van Rossen-Uffink D."/>
            <person name="Oliveira J.V."/>
            <person name="Vesth T.C."/>
            <person name="Visser J."/>
            <person name="Yu J.-H."/>
            <person name="Zhou M."/>
            <person name="Andersen M.R."/>
            <person name="Archer D.B."/>
            <person name="Baker S.E."/>
            <person name="Benoit I."/>
            <person name="Brakhage A.A."/>
            <person name="Braus G.H."/>
            <person name="Fischer R."/>
            <person name="Frisvad J.C."/>
            <person name="Goldman G.H."/>
            <person name="Houbraken J."/>
            <person name="Oakley B."/>
            <person name="Pocsi I."/>
            <person name="Scazzocchio C."/>
            <person name="Seiboth B."/>
            <person name="vanKuyk P.A."/>
            <person name="Wortman J."/>
            <person name="Dyer P.S."/>
            <person name="Grigoriev I.V."/>
        </authorList>
    </citation>
    <scope>NUCLEOTIDE SEQUENCE [LARGE SCALE GENOMIC DNA]</scope>
    <source>
        <strain evidence="3">CBS 593.65</strain>
    </source>
</reference>
<organism evidence="2 3">
    <name type="scientific">Aspergillus sydowii CBS 593.65</name>
    <dbReference type="NCBI Taxonomy" id="1036612"/>
    <lineage>
        <taxon>Eukaryota</taxon>
        <taxon>Fungi</taxon>
        <taxon>Dikarya</taxon>
        <taxon>Ascomycota</taxon>
        <taxon>Pezizomycotina</taxon>
        <taxon>Eurotiomycetes</taxon>
        <taxon>Eurotiomycetidae</taxon>
        <taxon>Eurotiales</taxon>
        <taxon>Aspergillaceae</taxon>
        <taxon>Aspergillus</taxon>
        <taxon>Aspergillus subgen. Nidulantes</taxon>
    </lineage>
</organism>
<gene>
    <name evidence="2" type="ORF">ASPSYDRAFT_709140</name>
</gene>
<evidence type="ECO:0000256" key="1">
    <source>
        <dbReference type="SAM" id="Phobius"/>
    </source>
</evidence>